<comment type="caution">
    <text evidence="6">The sequence shown here is derived from an EMBL/GenBank/DDBJ whole genome shotgun (WGS) entry which is preliminary data.</text>
</comment>
<evidence type="ECO:0000259" key="5">
    <source>
        <dbReference type="PROSITE" id="PS50977"/>
    </source>
</evidence>
<evidence type="ECO:0000313" key="7">
    <source>
        <dbReference type="Proteomes" id="UP000604737"/>
    </source>
</evidence>
<name>A0ABQ3H3C9_9NEIS</name>
<keyword evidence="2 4" id="KW-0238">DNA-binding</keyword>
<protein>
    <submittedName>
        <fullName evidence="6">TetR family transcriptional regulator</fullName>
    </submittedName>
</protein>
<accession>A0ABQ3H3C9</accession>
<dbReference type="InterPro" id="IPR009057">
    <property type="entry name" value="Homeodomain-like_sf"/>
</dbReference>
<evidence type="ECO:0000256" key="4">
    <source>
        <dbReference type="PROSITE-ProRule" id="PRU00335"/>
    </source>
</evidence>
<evidence type="ECO:0000256" key="2">
    <source>
        <dbReference type="ARBA" id="ARBA00023125"/>
    </source>
</evidence>
<dbReference type="Gene3D" id="1.10.357.10">
    <property type="entry name" value="Tetracycline Repressor, domain 2"/>
    <property type="match status" value="1"/>
</dbReference>
<dbReference type="InterPro" id="IPR011075">
    <property type="entry name" value="TetR_C"/>
</dbReference>
<dbReference type="EMBL" id="BMYO01000008">
    <property type="protein sequence ID" value="GHD66604.1"/>
    <property type="molecule type" value="Genomic_DNA"/>
</dbReference>
<dbReference type="PANTHER" id="PTHR30055:SF234">
    <property type="entry name" value="HTH-TYPE TRANSCRIPTIONAL REGULATOR BETI"/>
    <property type="match status" value="1"/>
</dbReference>
<dbReference type="RefSeq" id="WP_189461626.1">
    <property type="nucleotide sequence ID" value="NZ_BMYO01000008.1"/>
</dbReference>
<dbReference type="InterPro" id="IPR050109">
    <property type="entry name" value="HTH-type_TetR-like_transc_reg"/>
</dbReference>
<keyword evidence="1" id="KW-0805">Transcription regulation</keyword>
<evidence type="ECO:0000256" key="3">
    <source>
        <dbReference type="ARBA" id="ARBA00023163"/>
    </source>
</evidence>
<reference evidence="7" key="1">
    <citation type="journal article" date="2019" name="Int. J. Syst. Evol. Microbiol.">
        <title>The Global Catalogue of Microorganisms (GCM) 10K type strain sequencing project: providing services to taxonomists for standard genome sequencing and annotation.</title>
        <authorList>
            <consortium name="The Broad Institute Genomics Platform"/>
            <consortium name="The Broad Institute Genome Sequencing Center for Infectious Disease"/>
            <person name="Wu L."/>
            <person name="Ma J."/>
        </authorList>
    </citation>
    <scope>NUCLEOTIDE SEQUENCE [LARGE SCALE GENOMIC DNA]</scope>
    <source>
        <strain evidence="7">KCTC 23701</strain>
    </source>
</reference>
<keyword evidence="3" id="KW-0804">Transcription</keyword>
<dbReference type="SUPFAM" id="SSF46689">
    <property type="entry name" value="Homeodomain-like"/>
    <property type="match status" value="1"/>
</dbReference>
<feature type="DNA-binding region" description="H-T-H motif" evidence="4">
    <location>
        <begin position="36"/>
        <end position="55"/>
    </location>
</feature>
<dbReference type="Gene3D" id="1.10.10.60">
    <property type="entry name" value="Homeodomain-like"/>
    <property type="match status" value="1"/>
</dbReference>
<dbReference type="SUPFAM" id="SSF48498">
    <property type="entry name" value="Tetracyclin repressor-like, C-terminal domain"/>
    <property type="match status" value="1"/>
</dbReference>
<organism evidence="6 7">
    <name type="scientific">Jeongeupia chitinilytica</name>
    <dbReference type="NCBI Taxonomy" id="1041641"/>
    <lineage>
        <taxon>Bacteria</taxon>
        <taxon>Pseudomonadati</taxon>
        <taxon>Pseudomonadota</taxon>
        <taxon>Betaproteobacteria</taxon>
        <taxon>Neisseriales</taxon>
        <taxon>Chitinibacteraceae</taxon>
        <taxon>Jeongeupia</taxon>
    </lineage>
</organism>
<dbReference type="PANTHER" id="PTHR30055">
    <property type="entry name" value="HTH-TYPE TRANSCRIPTIONAL REGULATOR RUTR"/>
    <property type="match status" value="1"/>
</dbReference>
<keyword evidence="7" id="KW-1185">Reference proteome</keyword>
<gene>
    <name evidence="6" type="ORF">GCM10007350_29070</name>
</gene>
<dbReference type="InterPro" id="IPR001647">
    <property type="entry name" value="HTH_TetR"/>
</dbReference>
<dbReference type="PROSITE" id="PS50977">
    <property type="entry name" value="HTH_TETR_2"/>
    <property type="match status" value="1"/>
</dbReference>
<proteinExistence type="predicted"/>
<dbReference type="Proteomes" id="UP000604737">
    <property type="component" value="Unassembled WGS sequence"/>
</dbReference>
<evidence type="ECO:0000256" key="1">
    <source>
        <dbReference type="ARBA" id="ARBA00023015"/>
    </source>
</evidence>
<feature type="domain" description="HTH tetR-type" evidence="5">
    <location>
        <begin position="13"/>
        <end position="73"/>
    </location>
</feature>
<evidence type="ECO:0000313" key="6">
    <source>
        <dbReference type="EMBL" id="GHD66604.1"/>
    </source>
</evidence>
<dbReference type="Pfam" id="PF00440">
    <property type="entry name" value="TetR_N"/>
    <property type="match status" value="1"/>
</dbReference>
<sequence length="218" mass="24423">MNLCPKRWSRRKEARPHEILEAALELFAEKGYAATRIDEIAKRAGVTRGTPYLYFAGKEEIFKALISELLLPALDEAEALFNGFSGSASERLRCVVHVWWQSMGETRLSALPKLMVAEAGNFPEVAQLYNEQFVARGEAIFRQVIEAGIASGEFRAIDVEYALHVLCAPVVMAMLSRYMPCGHAQLDPVRYLDTLLDLMLHGLYPHPDSTRSEVSDHA</sequence>
<dbReference type="InterPro" id="IPR036271">
    <property type="entry name" value="Tet_transcr_reg_TetR-rel_C_sf"/>
</dbReference>
<dbReference type="Pfam" id="PF16859">
    <property type="entry name" value="TetR_C_11"/>
    <property type="match status" value="1"/>
</dbReference>
<dbReference type="PRINTS" id="PR00455">
    <property type="entry name" value="HTHTETR"/>
</dbReference>